<organism evidence="3 4">
    <name type="scientific">Brochothrix thermosphacta</name>
    <name type="common">Microbacterium thermosphactum</name>
    <dbReference type="NCBI Taxonomy" id="2756"/>
    <lineage>
        <taxon>Bacteria</taxon>
        <taxon>Bacillati</taxon>
        <taxon>Bacillota</taxon>
        <taxon>Bacilli</taxon>
        <taxon>Bacillales</taxon>
        <taxon>Listeriaceae</taxon>
        <taxon>Brochothrix</taxon>
    </lineage>
</organism>
<dbReference type="Gene3D" id="1.10.1790.10">
    <property type="entry name" value="PRD domain"/>
    <property type="match status" value="2"/>
</dbReference>
<dbReference type="EMBL" id="CP023483">
    <property type="protein sequence ID" value="ATF26777.1"/>
    <property type="molecule type" value="Genomic_DNA"/>
</dbReference>
<dbReference type="PANTHER" id="PTHR30185:SF15">
    <property type="entry name" value="CRYPTIC BETA-GLUCOSIDE BGL OPERON ANTITERMINATOR"/>
    <property type="match status" value="1"/>
</dbReference>
<dbReference type="InterPro" id="IPR011608">
    <property type="entry name" value="PRD"/>
</dbReference>
<dbReference type="SUPFAM" id="SSF50151">
    <property type="entry name" value="SacY-like RNA-binding domain"/>
    <property type="match status" value="1"/>
</dbReference>
<dbReference type="PROSITE" id="PS51372">
    <property type="entry name" value="PRD_2"/>
    <property type="match status" value="2"/>
</dbReference>
<dbReference type="InterPro" id="IPR036634">
    <property type="entry name" value="PRD_sf"/>
</dbReference>
<reference evidence="3 4" key="1">
    <citation type="submission" date="2017-09" db="EMBL/GenBank/DDBJ databases">
        <title>Complete Genome Sequences of Two Strains of the Meat Spoilage Bacterium Brochothrix thermosphacta Isolated from Ground Chicken.</title>
        <authorList>
            <person name="Paoli G.C."/>
            <person name="Wijey C."/>
            <person name="Chen C.-Y."/>
            <person name="Nguyen L."/>
            <person name="Yan X."/>
            <person name="Irwin P.L."/>
        </authorList>
    </citation>
    <scope>NUCLEOTIDE SEQUENCE [LARGE SCALE GENOMIC DNA]</scope>
    <source>
        <strain evidence="3 4">BI</strain>
    </source>
</reference>
<dbReference type="Pfam" id="PF03123">
    <property type="entry name" value="CAT_RBD"/>
    <property type="match status" value="1"/>
</dbReference>
<dbReference type="InterPro" id="IPR050661">
    <property type="entry name" value="BglG_antiterminators"/>
</dbReference>
<evidence type="ECO:0000256" key="1">
    <source>
        <dbReference type="ARBA" id="ARBA00022737"/>
    </source>
</evidence>
<name>A0A1D2LZX1_BROTH</name>
<dbReference type="Gene3D" id="2.30.24.10">
    <property type="entry name" value="CAT RNA-binding domain"/>
    <property type="match status" value="1"/>
</dbReference>
<dbReference type="GO" id="GO:0003723">
    <property type="term" value="F:RNA binding"/>
    <property type="evidence" value="ECO:0007669"/>
    <property type="project" value="InterPro"/>
</dbReference>
<accession>A0A1D2LZX1</accession>
<dbReference type="OrthoDB" id="9813552at2"/>
<protein>
    <submittedName>
        <fullName evidence="3">Transcription antiterminator BglG</fullName>
    </submittedName>
</protein>
<dbReference type="GO" id="GO:0006355">
    <property type="term" value="P:regulation of DNA-templated transcription"/>
    <property type="evidence" value="ECO:0007669"/>
    <property type="project" value="InterPro"/>
</dbReference>
<dbReference type="SMART" id="SM01061">
    <property type="entry name" value="CAT_RBD"/>
    <property type="match status" value="1"/>
</dbReference>
<dbReference type="InterPro" id="IPR004341">
    <property type="entry name" value="CAT_RNA-bd_dom"/>
</dbReference>
<dbReference type="SUPFAM" id="SSF63520">
    <property type="entry name" value="PTS-regulatory domain, PRD"/>
    <property type="match status" value="2"/>
</dbReference>
<dbReference type="STRING" id="2756.BFR44_05360"/>
<dbReference type="Pfam" id="PF00874">
    <property type="entry name" value="PRD"/>
    <property type="match status" value="2"/>
</dbReference>
<dbReference type="InterPro" id="IPR036650">
    <property type="entry name" value="CAT_RNA-bd_dom_sf"/>
</dbReference>
<sequence>MILVKKILNSSVVLVDNDGQEMIALGKGIGYGKKNGDIISDSVVDKIFLPIEAKKSTHFAELVNEIPIKFFEITKEIVSLAETELSYQLNPSIYLTLSDHLHFAVERNEKGINTSNRLYWEIKNYYPKEYHVGEVALKQIKEKHSFNLPEEEASNIAFHLINAQSDIAEDQDGLRKAKLVGTIVNMVRYSIQHNLDTNSIHYTRFITHVRFFVDRFFSGGLIQEKEDELYRQMWSLYPAAMEVATKVKSYVDQAYNTKIPENEIVYLGVHINRLMNHTLLNKE</sequence>
<keyword evidence="4" id="KW-1185">Reference proteome</keyword>
<proteinExistence type="predicted"/>
<dbReference type="KEGG" id="bths:CNY62_10685"/>
<dbReference type="Proteomes" id="UP000243591">
    <property type="component" value="Chromosome"/>
</dbReference>
<feature type="domain" description="PRD" evidence="2">
    <location>
        <begin position="65"/>
        <end position="170"/>
    </location>
</feature>
<dbReference type="PANTHER" id="PTHR30185">
    <property type="entry name" value="CRYPTIC BETA-GLUCOSIDE BGL OPERON ANTITERMINATOR"/>
    <property type="match status" value="1"/>
</dbReference>
<keyword evidence="1" id="KW-0677">Repeat</keyword>
<evidence type="ECO:0000313" key="3">
    <source>
        <dbReference type="EMBL" id="ATF26777.1"/>
    </source>
</evidence>
<gene>
    <name evidence="3" type="ORF">CNY62_10685</name>
</gene>
<dbReference type="RefSeq" id="WP_029092614.1">
    <property type="nucleotide sequence ID" value="NZ_CP023483.1"/>
</dbReference>
<evidence type="ECO:0000259" key="2">
    <source>
        <dbReference type="PROSITE" id="PS51372"/>
    </source>
</evidence>
<feature type="domain" description="PRD" evidence="2">
    <location>
        <begin position="171"/>
        <end position="281"/>
    </location>
</feature>
<evidence type="ECO:0000313" key="4">
    <source>
        <dbReference type="Proteomes" id="UP000243591"/>
    </source>
</evidence>
<dbReference type="AlphaFoldDB" id="A0A1D2LZX1"/>